<gene>
    <name evidence="2" type="ORF">JMA_43670</name>
</gene>
<keyword evidence="3" id="KW-1185">Reference proteome</keyword>
<accession>A0A0B5B0J3</accession>
<feature type="domain" description="N-acetyltransferase" evidence="1">
    <location>
        <begin position="24"/>
        <end position="187"/>
    </location>
</feature>
<dbReference type="InterPro" id="IPR051908">
    <property type="entry name" value="Ribosomal_N-acetyltransferase"/>
</dbReference>
<dbReference type="OrthoDB" id="9785602at2"/>
<dbReference type="Pfam" id="PF13302">
    <property type="entry name" value="Acetyltransf_3"/>
    <property type="match status" value="1"/>
</dbReference>
<dbReference type="Gene3D" id="3.40.630.30">
    <property type="match status" value="1"/>
</dbReference>
<name>A0A0B5B0J3_9BACL</name>
<dbReference type="GO" id="GO:0008999">
    <property type="term" value="F:protein-N-terminal-alanine acetyltransferase activity"/>
    <property type="evidence" value="ECO:0007669"/>
    <property type="project" value="TreeGrafter"/>
</dbReference>
<proteinExistence type="predicted"/>
<dbReference type="EMBL" id="CP009417">
    <property type="protein sequence ID" value="AJD93684.1"/>
    <property type="molecule type" value="Genomic_DNA"/>
</dbReference>
<dbReference type="GO" id="GO:1990189">
    <property type="term" value="F:protein N-terminal-serine acetyltransferase activity"/>
    <property type="evidence" value="ECO:0007669"/>
    <property type="project" value="TreeGrafter"/>
</dbReference>
<protein>
    <recommendedName>
        <fullName evidence="1">N-acetyltransferase domain-containing protein</fullName>
    </recommendedName>
</protein>
<evidence type="ECO:0000313" key="3">
    <source>
        <dbReference type="Proteomes" id="UP000031449"/>
    </source>
</evidence>
<geneLocation type="plasmid" evidence="3"/>
<dbReference type="Proteomes" id="UP000031449">
    <property type="component" value="Plasmid unnamed"/>
</dbReference>
<reference evidence="2 3" key="1">
    <citation type="submission" date="2014-08" db="EMBL/GenBank/DDBJ databases">
        <title>Complete genome of a marine bacteria Jeotgalibacillus malaysiensis.</title>
        <authorList>
            <person name="Yaakop A.S."/>
            <person name="Chan K.-G."/>
            <person name="Goh K.M."/>
        </authorList>
    </citation>
    <scope>NUCLEOTIDE SEQUENCE [LARGE SCALE GENOMIC DNA]</scope>
    <source>
        <strain evidence="2 3">D5</strain>
        <plasmid evidence="3">Plasmid</plasmid>
    </source>
</reference>
<keyword evidence="2" id="KW-0614">Plasmid</keyword>
<dbReference type="AlphaFoldDB" id="A0A0B5B0J3"/>
<dbReference type="CDD" id="cd04301">
    <property type="entry name" value="NAT_SF"/>
    <property type="match status" value="1"/>
</dbReference>
<dbReference type="PROSITE" id="PS51186">
    <property type="entry name" value="GNAT"/>
    <property type="match status" value="1"/>
</dbReference>
<dbReference type="PANTHER" id="PTHR43441:SF11">
    <property type="entry name" value="RIBOSOMAL-PROTEIN-SERINE ACETYLTRANSFERASE"/>
    <property type="match status" value="1"/>
</dbReference>
<organism evidence="2 3">
    <name type="scientific">Jeotgalibacillus malaysiensis</name>
    <dbReference type="NCBI Taxonomy" id="1508404"/>
    <lineage>
        <taxon>Bacteria</taxon>
        <taxon>Bacillati</taxon>
        <taxon>Bacillota</taxon>
        <taxon>Bacilli</taxon>
        <taxon>Bacillales</taxon>
        <taxon>Caryophanaceae</taxon>
        <taxon>Jeotgalibacillus</taxon>
    </lineage>
</organism>
<dbReference type="PANTHER" id="PTHR43441">
    <property type="entry name" value="RIBOSOMAL-PROTEIN-SERINE ACETYLTRANSFERASE"/>
    <property type="match status" value="1"/>
</dbReference>
<dbReference type="SUPFAM" id="SSF55729">
    <property type="entry name" value="Acyl-CoA N-acyltransferases (Nat)"/>
    <property type="match status" value="1"/>
</dbReference>
<dbReference type="KEGG" id="jeo:JMA_43670"/>
<dbReference type="InterPro" id="IPR016181">
    <property type="entry name" value="Acyl_CoA_acyltransferase"/>
</dbReference>
<dbReference type="InterPro" id="IPR000182">
    <property type="entry name" value="GNAT_dom"/>
</dbReference>
<dbReference type="GO" id="GO:0005737">
    <property type="term" value="C:cytoplasm"/>
    <property type="evidence" value="ECO:0007669"/>
    <property type="project" value="TreeGrafter"/>
</dbReference>
<dbReference type="HOGENOM" id="CLU_013985_3_6_9"/>
<dbReference type="BioCyc" id="JESP1508404:G14D9-13690-MONOMER"/>
<sequence length="190" mass="21862">MLNTYEKQDVMEKKEQIVLSNGEITLRPLKMEDAYDMFAYCSLNEIADGMTWDAHQSIEDTKAFIDYTLNRLEGSNDVFLAIELDGVIVGSTSLLYVDNRHHVAELGYMLNPAYAGRGIVTKAVNLIMAHGFEKMAMNRIQARCFIDNAGSENVMKRVGMEFEGILRKRMFVKGHYHDMKMYSILREEWN</sequence>
<evidence type="ECO:0000259" key="1">
    <source>
        <dbReference type="PROSITE" id="PS51186"/>
    </source>
</evidence>
<evidence type="ECO:0000313" key="2">
    <source>
        <dbReference type="EMBL" id="AJD93684.1"/>
    </source>
</evidence>